<reference evidence="2" key="1">
    <citation type="submission" date="2021-08" db="EMBL/GenBank/DDBJ databases">
        <title>Flavobacterium sp. strain CC-SYL302.</title>
        <authorList>
            <person name="Lin S.-Y."/>
            <person name="Lee T.-H."/>
            <person name="Young C.-C."/>
        </authorList>
    </citation>
    <scope>NUCLEOTIDE SEQUENCE</scope>
    <source>
        <strain evidence="2">CC-SYL302</strain>
    </source>
</reference>
<dbReference type="EMBL" id="CP081495">
    <property type="protein sequence ID" value="UYW02091.1"/>
    <property type="molecule type" value="Genomic_DNA"/>
</dbReference>
<dbReference type="Proteomes" id="UP001163328">
    <property type="component" value="Chromosome"/>
</dbReference>
<keyword evidence="1" id="KW-0175">Coiled coil</keyword>
<organism evidence="2 3">
    <name type="scientific">Flavobacterium agricola</name>
    <dbReference type="NCBI Taxonomy" id="2870839"/>
    <lineage>
        <taxon>Bacteria</taxon>
        <taxon>Pseudomonadati</taxon>
        <taxon>Bacteroidota</taxon>
        <taxon>Flavobacteriia</taxon>
        <taxon>Flavobacteriales</taxon>
        <taxon>Flavobacteriaceae</taxon>
        <taxon>Flavobacterium</taxon>
    </lineage>
</organism>
<evidence type="ECO:0000256" key="1">
    <source>
        <dbReference type="SAM" id="Coils"/>
    </source>
</evidence>
<proteinExistence type="predicted"/>
<protein>
    <submittedName>
        <fullName evidence="2">Uncharacterized protein</fullName>
    </submittedName>
</protein>
<keyword evidence="3" id="KW-1185">Reference proteome</keyword>
<dbReference type="RefSeq" id="WP_264434577.1">
    <property type="nucleotide sequence ID" value="NZ_CP081495.1"/>
</dbReference>
<name>A0ABY6M451_9FLAO</name>
<evidence type="ECO:0000313" key="3">
    <source>
        <dbReference type="Proteomes" id="UP001163328"/>
    </source>
</evidence>
<evidence type="ECO:0000313" key="2">
    <source>
        <dbReference type="EMBL" id="UYW02091.1"/>
    </source>
</evidence>
<gene>
    <name evidence="2" type="ORF">K5I29_04100</name>
</gene>
<sequence>MSEILEQIKESNYAVTMVVDAPEKVFNPEKHYINDKGSLFKISHEILGLNEWEFDIFKRLVRCRKKGQFNQDLQKMRNTLDLYEQEYEGIENTKTSR</sequence>
<feature type="coiled-coil region" evidence="1">
    <location>
        <begin position="66"/>
        <end position="93"/>
    </location>
</feature>
<accession>A0ABY6M451</accession>